<comment type="domain">
    <text evidence="16">The receptor contains a calcium channel in its C-terminal extremity. Its large N-terminal cytoplasmic region has the ligand-binding site in the N-terminus and modulatory sites in the middle portion immediately upstream of the channel region.</text>
</comment>
<feature type="domain" description="MIR" evidence="18">
    <location>
        <begin position="112"/>
        <end position="166"/>
    </location>
</feature>
<feature type="compositionally biased region" description="Low complexity" evidence="17">
    <location>
        <begin position="1016"/>
        <end position="1044"/>
    </location>
</feature>
<feature type="compositionally biased region" description="Gly residues" evidence="17">
    <location>
        <begin position="1045"/>
        <end position="1058"/>
    </location>
</feature>
<evidence type="ECO:0000256" key="9">
    <source>
        <dbReference type="ARBA" id="ARBA00022837"/>
    </source>
</evidence>
<organism evidence="19 20">
    <name type="scientific">Strongylocentrotus purpuratus</name>
    <name type="common">Purple sea urchin</name>
    <dbReference type="NCBI Taxonomy" id="7668"/>
    <lineage>
        <taxon>Eukaryota</taxon>
        <taxon>Metazoa</taxon>
        <taxon>Echinodermata</taxon>
        <taxon>Eleutherozoa</taxon>
        <taxon>Echinozoa</taxon>
        <taxon>Echinoidea</taxon>
        <taxon>Euechinoidea</taxon>
        <taxon>Echinacea</taxon>
        <taxon>Camarodonta</taxon>
        <taxon>Echinidea</taxon>
        <taxon>Strongylocentrotidae</taxon>
        <taxon>Strongylocentrotus</taxon>
    </lineage>
</organism>
<dbReference type="OrthoDB" id="76898at2759"/>
<dbReference type="Gene3D" id="2.80.10.50">
    <property type="match status" value="2"/>
</dbReference>
<evidence type="ECO:0000256" key="12">
    <source>
        <dbReference type="ARBA" id="ARBA00023136"/>
    </source>
</evidence>
<dbReference type="PANTHER" id="PTHR45816:SF4">
    <property type="entry name" value="RYR_IP3R HOMOLOGY ASSOCIATED DOMAIN-CONTAINING PROTEIN"/>
    <property type="match status" value="1"/>
</dbReference>
<dbReference type="InterPro" id="IPR016024">
    <property type="entry name" value="ARM-type_fold"/>
</dbReference>
<dbReference type="GO" id="GO:0005220">
    <property type="term" value="F:inositol 1,4,5-trisphosphate-gated calcium channel activity"/>
    <property type="evidence" value="ECO:0000318"/>
    <property type="project" value="GO_Central"/>
</dbReference>
<keyword evidence="10 16" id="KW-1133">Transmembrane helix</keyword>
<dbReference type="InterPro" id="IPR036300">
    <property type="entry name" value="MIR_dom_sf"/>
</dbReference>
<dbReference type="InterPro" id="IPR000699">
    <property type="entry name" value="RIH_dom"/>
</dbReference>
<dbReference type="InterPro" id="IPR014821">
    <property type="entry name" value="Ins145_P3_rcpt"/>
</dbReference>
<dbReference type="EnsemblMetazoa" id="XM_030972392">
    <property type="protein sequence ID" value="XP_030828252"/>
    <property type="gene ID" value="LOC594527"/>
</dbReference>
<evidence type="ECO:0000256" key="5">
    <source>
        <dbReference type="ARBA" id="ARBA00022673"/>
    </source>
</evidence>
<evidence type="ECO:0000256" key="13">
    <source>
        <dbReference type="ARBA" id="ARBA00023170"/>
    </source>
</evidence>
<evidence type="ECO:0000256" key="16">
    <source>
        <dbReference type="RuleBase" id="RU368044"/>
    </source>
</evidence>
<feature type="domain" description="MIR" evidence="18">
    <location>
        <begin position="231"/>
        <end position="287"/>
    </location>
</feature>
<feature type="region of interest" description="Disordered" evidence="17">
    <location>
        <begin position="948"/>
        <end position="969"/>
    </location>
</feature>
<feature type="domain" description="MIR" evidence="18">
    <location>
        <begin position="366"/>
        <end position="422"/>
    </location>
</feature>
<evidence type="ECO:0000256" key="4">
    <source>
        <dbReference type="ARBA" id="ARBA00022568"/>
    </source>
</evidence>
<comment type="similarity">
    <text evidence="2 16">Belongs to the InsP3 receptor family.</text>
</comment>
<evidence type="ECO:0000256" key="11">
    <source>
        <dbReference type="ARBA" id="ARBA00023065"/>
    </source>
</evidence>
<feature type="transmembrane region" description="Helical" evidence="16">
    <location>
        <begin position="2494"/>
        <end position="2516"/>
    </location>
</feature>
<evidence type="ECO:0000259" key="18">
    <source>
        <dbReference type="PROSITE" id="PS50919"/>
    </source>
</evidence>
<keyword evidence="6 16" id="KW-0812">Transmembrane</keyword>
<evidence type="ECO:0000256" key="15">
    <source>
        <dbReference type="ARBA" id="ARBA00023303"/>
    </source>
</evidence>
<dbReference type="Pfam" id="PF08454">
    <property type="entry name" value="RIH_assoc"/>
    <property type="match status" value="1"/>
</dbReference>
<comment type="function">
    <text evidence="16">Receptor for inositol 1,4,5-trisphosphate, a second messenger that mediates the release of intracellular calcium.</text>
</comment>
<dbReference type="InParanoid" id="A0A7M7MY00"/>
<dbReference type="Pfam" id="PF00520">
    <property type="entry name" value="Ion_trans"/>
    <property type="match status" value="1"/>
</dbReference>
<feature type="transmembrane region" description="Helical" evidence="16">
    <location>
        <begin position="2386"/>
        <end position="2404"/>
    </location>
</feature>
<keyword evidence="9 16" id="KW-0106">Calcium</keyword>
<dbReference type="FunFam" id="2.80.10.50:FF:000002">
    <property type="entry name" value="Inositol 1,4,5-trisphosphate receptor type 2"/>
    <property type="match status" value="1"/>
</dbReference>
<dbReference type="FunFam" id="1.25.10.30:FF:000001">
    <property type="entry name" value="Inositol 1,4,5-trisphosphate receptor, type 2"/>
    <property type="match status" value="1"/>
</dbReference>
<keyword evidence="11 16" id="KW-0406">Ion transport</keyword>
<keyword evidence="3 16" id="KW-0813">Transport</keyword>
<evidence type="ECO:0000256" key="7">
    <source>
        <dbReference type="ARBA" id="ARBA00022737"/>
    </source>
</evidence>
<dbReference type="RefSeq" id="XP_030828252.1">
    <property type="nucleotide sequence ID" value="XM_030972392.1"/>
</dbReference>
<feature type="region of interest" description="Disordered" evidence="17">
    <location>
        <begin position="1176"/>
        <end position="1209"/>
    </location>
</feature>
<dbReference type="SMART" id="SM00472">
    <property type="entry name" value="MIR"/>
    <property type="match status" value="4"/>
</dbReference>
<dbReference type="SUPFAM" id="SSF100909">
    <property type="entry name" value="IP3 receptor type 1 binding core, domain 2"/>
    <property type="match status" value="2"/>
</dbReference>
<dbReference type="GO" id="GO:0005509">
    <property type="term" value="F:calcium ion binding"/>
    <property type="evidence" value="ECO:0000318"/>
    <property type="project" value="GO_Central"/>
</dbReference>
<dbReference type="GO" id="GO:0016529">
    <property type="term" value="C:sarcoplasmic reticulum"/>
    <property type="evidence" value="ECO:0000318"/>
    <property type="project" value="GO_Central"/>
</dbReference>
<keyword evidence="4 16" id="KW-0109">Calcium transport</keyword>
<evidence type="ECO:0000313" key="20">
    <source>
        <dbReference type="Proteomes" id="UP000007110"/>
    </source>
</evidence>
<dbReference type="PANTHER" id="PTHR45816">
    <property type="entry name" value="MIR DOMAIN-CONTAINING PROTEIN"/>
    <property type="match status" value="1"/>
</dbReference>
<feature type="region of interest" description="Disordered" evidence="17">
    <location>
        <begin position="1011"/>
        <end position="1062"/>
    </location>
</feature>
<dbReference type="GO" id="GO:0070679">
    <property type="term" value="F:inositol 1,4,5 trisphosphate binding"/>
    <property type="evidence" value="ECO:0000318"/>
    <property type="project" value="GO_Central"/>
</dbReference>
<dbReference type="GO" id="GO:0005789">
    <property type="term" value="C:endoplasmic reticulum membrane"/>
    <property type="evidence" value="ECO:0000318"/>
    <property type="project" value="GO_Central"/>
</dbReference>
<keyword evidence="7" id="KW-0677">Repeat</keyword>
<feature type="transmembrane region" description="Helical" evidence="16">
    <location>
        <begin position="2330"/>
        <end position="2350"/>
    </location>
</feature>
<dbReference type="Gene3D" id="1.10.287.70">
    <property type="match status" value="1"/>
</dbReference>
<dbReference type="PROSITE" id="PS50919">
    <property type="entry name" value="MIR"/>
    <property type="match status" value="4"/>
</dbReference>
<dbReference type="Pfam" id="PF01365">
    <property type="entry name" value="RYDR_ITPR"/>
    <property type="match status" value="2"/>
</dbReference>
<proteinExistence type="inferred from homology"/>
<feature type="region of interest" description="Disordered" evidence="17">
    <location>
        <begin position="1912"/>
        <end position="1939"/>
    </location>
</feature>
<evidence type="ECO:0000256" key="17">
    <source>
        <dbReference type="SAM" id="MobiDB-lite"/>
    </source>
</evidence>
<feature type="region of interest" description="Disordered" evidence="17">
    <location>
        <begin position="1784"/>
        <end position="1805"/>
    </location>
</feature>
<dbReference type="InterPro" id="IPR000493">
    <property type="entry name" value="InsP3_rcpt"/>
</dbReference>
<keyword evidence="13 16" id="KW-0675">Receptor</keyword>
<keyword evidence="14 16" id="KW-1071">Ligand-gated ion channel</keyword>
<name>A0A7M7MY00_STRPU</name>
<dbReference type="Pfam" id="PF02815">
    <property type="entry name" value="MIR"/>
    <property type="match status" value="1"/>
</dbReference>
<dbReference type="GO" id="GO:0051209">
    <property type="term" value="P:release of sequestered calcium ion into cytosol"/>
    <property type="evidence" value="ECO:0000318"/>
    <property type="project" value="GO_Central"/>
</dbReference>
<dbReference type="GO" id="GO:0005886">
    <property type="term" value="C:plasma membrane"/>
    <property type="evidence" value="ECO:0000318"/>
    <property type="project" value="GO_Central"/>
</dbReference>
<dbReference type="Gene3D" id="1.25.10.30">
    <property type="entry name" value="IP3 receptor type 1 binding core, RIH domain"/>
    <property type="match status" value="1"/>
</dbReference>
<dbReference type="GeneID" id="594527"/>
<reference evidence="19" key="2">
    <citation type="submission" date="2021-01" db="UniProtKB">
        <authorList>
            <consortium name="EnsemblMetazoa"/>
        </authorList>
    </citation>
    <scope>IDENTIFICATION</scope>
</reference>
<dbReference type="CTD" id="3708"/>
<evidence type="ECO:0000256" key="14">
    <source>
        <dbReference type="ARBA" id="ARBA00023286"/>
    </source>
</evidence>
<feature type="domain" description="MIR" evidence="18">
    <location>
        <begin position="294"/>
        <end position="360"/>
    </location>
</feature>
<dbReference type="OMA" id="GSWLYIM"/>
<feature type="transmembrane region" description="Helical" evidence="16">
    <location>
        <begin position="2362"/>
        <end position="2380"/>
    </location>
</feature>
<dbReference type="InterPro" id="IPR035910">
    <property type="entry name" value="RyR/IP3R_RIH_dom_sf"/>
</dbReference>
<protein>
    <recommendedName>
        <fullName evidence="16">Inositol 1,4,5-trisphosphate receptor</fullName>
    </recommendedName>
</protein>
<dbReference type="GO" id="GO:0030667">
    <property type="term" value="C:secretory granule membrane"/>
    <property type="evidence" value="ECO:0000318"/>
    <property type="project" value="GO_Central"/>
</dbReference>
<sequence length="2820" mass="319307">MGEMAASFLQFGDIVSLFAEGSVNGFIHTLGLVDDRCVVQPDAGDLSNPPKKFRDCLFKICPMNRYTAQKQFWKSAKPTISSATDAVLLKKLQHASELEKKQNESERKKLLGSVIQYGSVIQLLHLKSNKFLTVNKRLPALLEKNAMRVTLDANGNEGSWLYIVPFYKLRSQGDNVVVGDKVVLNPVNAGQPLHASNYDLVDNAGCKEVNAVNCNTCWKVSLFMEHKENIEEVLKGGDVVRLFHAEQEKFLTCDEYKKKSYVFLRTTGRASATAATSSKALWEVEVVQHDPCRGGAGHWNSLFRFKHLATGQYLAAEADNDPTKDPTREKLKGPHGGTTYHLVPMHHGNDIASIFELDPTTLQRGDSLVPRNSYVRLRHLCTNTWVHSTSIPLDKGEDKPVMLKVGTAQTREDKEAFAIIPVPPAEVRDLDFANDANKVLSTISSKLEKGAITQNERRTVTQLLTDLVYFVALQENQGGEALSVVITNPDRDKQKLMREQDILKQIFKILRAPFKGEHAMLKLEELADPRHAPYRHICRLCYRILRLSQQAYRKNQEYIAKQFGFMQEQIGYDVLAEDTITALLHNNRKLLEKHITAAEIETFVNLVRKNKERRFLEYLSDLCVSNNQAIPITQELICKSVLNDRNMDILIETKLVKTELELEIEVEGEDGTPGEPVITIEEEEEVVLFWEKSQRSKGIRELAMGAADNVREDSDVLGYYRYQLDLFSQMCLDRQYLAINQISIQLDIDLILRCMADMNLPYDLRASFTRLMLHMHVDRDPQEQVTPVKYARLWSEIPTQITIDDYDTHNNVGNTYAKEDVRPKFSDTIKFVEEYLCNVVSATWSFADSEQNKLTFEVVNLAKNLIYFGFYSFSELLRLTKTLLSILDCTPASSLALGGKLDPTREIDKRSYAIRGQSHLTDESKGGVFRSIHGVGAVMTNMVLGTGLPNAGRTPNPANKTNRLDPGNKEDERVMETKLKIIQILQFILNVRLDYRISCLLSIFKRDFDETKDGQDQTGQPQQPVPNQNGSTNSTSSHISNNTGTAGGGTAVGGGGTDQSGINLEAIGDQAEGIFEGQMDGVDLDLDGQGGRTFLRVLLHLTMHDYPPLVSGALQLLFRHFSQRQEVLQAFKQVQLLVTKKDRENYKQIKKDLDELRLLVEKSELWVYKSKLDRSRKKKDDDDDDDKRKKSKSKSKSKLMSQASSVGEGSSIDLDLGPLVDPTSARNYKTIQQILCRLSSLCINESGGVRKNNKHEQRLLRNMGAHAVVLELLQIPFDKAADTRMLELLRLAHAFLQNFCWGNPSNQLLLHKHIHLFLNPGLLEAETMRHIYMDNVQLCSEVSEKVVQSFVHHIATQGRHVQYLRFLQTIVKADGQYIRKTQDMVMSELVSAGEDVLLFYNDKASFNSFINMMRMERERIDDSSPSQYHIHLVQLLACCTEGKNVYTEIKCHSLLPLDDIVRVVTDIDCVPEVKNAYINFLNHCYVDTEVEMKEIYTSNHMWDLFENFLVDMALVCNATTDRKHTDIMLEKYVTETVMNIITTFFSSPFADQSTAVQSHQPMFVRLLQGAFRVSLCQWLSGQQKYHVENCIKTLTEIAKNRGIAIPVDLDSQVNTMFSRSQTLMKHTRHWLSQGRLRRDSMMAISRDYRTIIEGLQDIVSILEDQLRPLVQAELSVLVDVLHRPELLFPIGTEARQKCESGGFISKLIKHTEKLLEENEEKLCIKVLQTLKEMMTVDINYGEKMASSVYRHLIPPNLRAHFQMKGENLRQSLLFRYYGKSHPHYTRESESTHHHHHRMSTVVSPSNPGHLMLSRAELTLAMVQNQLDQQGASILVIDLVVRNSSNRVFQESVELGIALLEGGNPNIQKSIIKHLSSTDKKSERFFKVFYDRMRDAQAEIKATVTVNTGEGITGKAADEKETGGAGSGGVGSKEGTLGGHQRRIRMHNGSISDDLKEQLVDAALHTSKAFSALRKGRDDELGERGGIGMTNMDALGQIEKNKDDEKGLMSPEVTIMEPILRFLQLMCENHNRDLQNFLRHQNSKTNYNLVSETLQFLDCICGSTTGGLGLLGLYINEKNVTLINQTLESLTEYCQGPCHDNQNCIANHESNGLDIITALILNDINPLGKNRMDLVLKLKNNASKLLLAIMESRHDSENAERILLNLSPKQLVEVIKQAYQQEDIEVDEDDEIGGDDEEEPISPREVGHNIYILAHQLSQHNKELHAMLKPANPLDFSEKALEYYAGHTAQIEIVRHDRTLERIVFPVPPVCEYLTNETKTKVFVTAERDEQGSKVANFFEQTDDMFMEMQWQKKLRAKPFLSVASNNMTRWSYMCFTLHIVMNIIVAFFYPFKDGTLDFDPRLSRLVWTVMFLSLATILALPKPAGIRTFVIATVLQMILLVGVIPTLRFLGILNITTKIVFIMSFFGNRGLMNKRFRSVITNYEVLYHFAYVLMSGLGIAVNPLFYSVLMLDVIYQEETLHNVINSVTRNWRSIAYTTLLALILVYLFSIVGYLNFRDDFVIGVTPPQHNATSSVTPPSAPAAPPPLPEPGPVCTAKGGNCSGQSVRPRNIYTMPEAVAEEVESSETAVAMEDEGEDERFCDTLIMCIITTLNHGLRSGGGIGDVLRSPSNGERWFGLRVMYDLLFFFLVIIIVLNLIFGVIIDTFADLRSEKQQKDEILRNTCFICGLNRSSFDNKSVTFEEHIQEEHNMWHYMYFIVLVKVKNSTEFTGPESYVSDMIKEKNLEWFPRMRAMSLAADEGESEQNELRNLHSMLESTTKLVQTLSSQLAELKDQMTEQRKQKQRIGLLSTPALPSMGPP</sequence>
<keyword evidence="12 16" id="KW-0472">Membrane</keyword>
<dbReference type="SUPFAM" id="SSF48371">
    <property type="entry name" value="ARM repeat"/>
    <property type="match status" value="1"/>
</dbReference>
<dbReference type="Pfam" id="PF08709">
    <property type="entry name" value="Ins145_P3_rec"/>
    <property type="match status" value="1"/>
</dbReference>
<evidence type="ECO:0000256" key="3">
    <source>
        <dbReference type="ARBA" id="ARBA00022448"/>
    </source>
</evidence>
<dbReference type="InterPro" id="IPR015925">
    <property type="entry name" value="Ryanodine_IP3_receptor"/>
</dbReference>
<keyword evidence="8 16" id="KW-0256">Endoplasmic reticulum</keyword>
<feature type="region of interest" description="Disordered" evidence="17">
    <location>
        <begin position="2795"/>
        <end position="2820"/>
    </location>
</feature>
<dbReference type="SUPFAM" id="SSF82109">
    <property type="entry name" value="MIR domain"/>
    <property type="match status" value="2"/>
</dbReference>
<evidence type="ECO:0000256" key="1">
    <source>
        <dbReference type="ARBA" id="ARBA00004477"/>
    </source>
</evidence>
<feature type="transmembrane region" description="Helical" evidence="16">
    <location>
        <begin position="2644"/>
        <end position="2667"/>
    </location>
</feature>
<evidence type="ECO:0000256" key="2">
    <source>
        <dbReference type="ARBA" id="ARBA00009453"/>
    </source>
</evidence>
<evidence type="ECO:0000256" key="8">
    <source>
        <dbReference type="ARBA" id="ARBA00022824"/>
    </source>
</evidence>
<dbReference type="InterPro" id="IPR016093">
    <property type="entry name" value="MIR_motif"/>
</dbReference>
<dbReference type="FunFam" id="2.80.10.50:FF:000005">
    <property type="entry name" value="Inositol 1,4,5-trisphosphate receptor type 2"/>
    <property type="match status" value="1"/>
</dbReference>
<feature type="compositionally biased region" description="Gly residues" evidence="17">
    <location>
        <begin position="1922"/>
        <end position="1937"/>
    </location>
</feature>
<keyword evidence="15 16" id="KW-0407">Ion channel</keyword>
<reference evidence="20" key="1">
    <citation type="submission" date="2015-02" db="EMBL/GenBank/DDBJ databases">
        <title>Genome sequencing for Strongylocentrotus purpuratus.</title>
        <authorList>
            <person name="Murali S."/>
            <person name="Liu Y."/>
            <person name="Vee V."/>
            <person name="English A."/>
            <person name="Wang M."/>
            <person name="Skinner E."/>
            <person name="Han Y."/>
            <person name="Muzny D.M."/>
            <person name="Worley K.C."/>
            <person name="Gibbs R.A."/>
        </authorList>
    </citation>
    <scope>NUCLEOTIDE SEQUENCE</scope>
</reference>
<dbReference type="CDD" id="cd23277">
    <property type="entry name" value="beta-trefoil_MIR_ITPR"/>
    <property type="match status" value="1"/>
</dbReference>
<dbReference type="GO" id="GO:0035091">
    <property type="term" value="F:phosphatidylinositol binding"/>
    <property type="evidence" value="ECO:0000318"/>
    <property type="project" value="GO_Central"/>
</dbReference>
<feature type="transmembrane region" description="Helical" evidence="16">
    <location>
        <begin position="2446"/>
        <end position="2474"/>
    </location>
</feature>
<dbReference type="InterPro" id="IPR005821">
    <property type="entry name" value="Ion_trans_dom"/>
</dbReference>
<keyword evidence="20" id="KW-1185">Reference proteome</keyword>
<keyword evidence="5 16" id="KW-0107">Calcium channel</keyword>
<accession>A0A7M7MY00</accession>
<dbReference type="InterPro" id="IPR013662">
    <property type="entry name" value="RIH_assoc-dom"/>
</dbReference>
<dbReference type="Proteomes" id="UP000007110">
    <property type="component" value="Unassembled WGS sequence"/>
</dbReference>
<comment type="subcellular location">
    <subcellularLocation>
        <location evidence="1 16">Endoplasmic reticulum membrane</location>
        <topology evidence="1 16">Multi-pass membrane protein</topology>
    </subcellularLocation>
</comment>
<evidence type="ECO:0000313" key="19">
    <source>
        <dbReference type="EnsemblMetazoa" id="XP_030828252"/>
    </source>
</evidence>
<dbReference type="KEGG" id="spu:594527"/>
<dbReference type="PRINTS" id="PR00779">
    <property type="entry name" value="INSP3RECEPTR"/>
</dbReference>
<evidence type="ECO:0000256" key="10">
    <source>
        <dbReference type="ARBA" id="ARBA00022989"/>
    </source>
</evidence>
<evidence type="ECO:0000256" key="6">
    <source>
        <dbReference type="ARBA" id="ARBA00022692"/>
    </source>
</evidence>